<dbReference type="InterPro" id="IPR030934">
    <property type="entry name" value="Intein_C"/>
</dbReference>
<accession>A0AAE3IJS7</accession>
<reference evidence="1 2" key="1">
    <citation type="journal article" date="2021" name="ISME Commun">
        <title>Automated analysis of genomic sequences facilitates high-throughput and comprehensive description of bacteria.</title>
        <authorList>
            <person name="Hitch T.C.A."/>
        </authorList>
    </citation>
    <scope>NUCLEOTIDE SEQUENCE [LARGE SCALE GENOMIC DNA]</scope>
    <source>
        <strain evidence="1 2">Sanger_31</strain>
    </source>
</reference>
<protein>
    <submittedName>
        <fullName evidence="1">Polymorphic toxin-type HINT domain-containing protein</fullName>
    </submittedName>
</protein>
<dbReference type="Gene3D" id="2.170.16.10">
    <property type="entry name" value="Hedgehog/Intein (Hint) domain"/>
    <property type="match status" value="1"/>
</dbReference>
<proteinExistence type="predicted"/>
<comment type="caution">
    <text evidence="1">The sequence shown here is derived from an EMBL/GenBank/DDBJ whole genome shotgun (WGS) entry which is preliminary data.</text>
</comment>
<dbReference type="NCBIfam" id="TIGR01443">
    <property type="entry name" value="intein_Cterm"/>
    <property type="match status" value="1"/>
</dbReference>
<evidence type="ECO:0000313" key="2">
    <source>
        <dbReference type="Proteomes" id="UP001208131"/>
    </source>
</evidence>
<name>A0AAE3IJS7_9FIRM</name>
<dbReference type="Proteomes" id="UP001208131">
    <property type="component" value="Unassembled WGS sequence"/>
</dbReference>
<dbReference type="PROSITE" id="PS50818">
    <property type="entry name" value="INTEIN_C_TER"/>
    <property type="match status" value="1"/>
</dbReference>
<dbReference type="Pfam" id="PF07591">
    <property type="entry name" value="PT-HINT"/>
    <property type="match status" value="1"/>
</dbReference>
<dbReference type="InterPro" id="IPR036844">
    <property type="entry name" value="Hint_dom_sf"/>
</dbReference>
<organism evidence="1 2">
    <name type="scientific">Hominimerdicola aceti</name>
    <dbReference type="NCBI Taxonomy" id="2981726"/>
    <lineage>
        <taxon>Bacteria</taxon>
        <taxon>Bacillati</taxon>
        <taxon>Bacillota</taxon>
        <taxon>Clostridia</taxon>
        <taxon>Eubacteriales</taxon>
        <taxon>Oscillospiraceae</taxon>
        <taxon>Hominimerdicola</taxon>
    </lineage>
</organism>
<keyword evidence="2" id="KW-1185">Reference proteome</keyword>
<dbReference type="SUPFAM" id="SSF51294">
    <property type="entry name" value="Hedgehog/intein (Hint) domain"/>
    <property type="match status" value="1"/>
</dbReference>
<sequence>MLESPIKVYNFEVEDFHTYFVGENGIFVHNGCGDNSWNDYQKEHAGEGKNRSELAAEYNATKPVKSTNSKGKVHGNSLDYEGTNYGYELKDRTTGETLKYGESIDPQKRYSQAELDRYNADMYIQVQGSKREIHNWQHEKILDYMYVTDQHPLLNKSLW</sequence>
<dbReference type="EMBL" id="JAOQJZ010000015">
    <property type="protein sequence ID" value="MCU6706734.1"/>
    <property type="molecule type" value="Genomic_DNA"/>
</dbReference>
<gene>
    <name evidence="1" type="ORF">OCV57_12485</name>
</gene>
<evidence type="ECO:0000313" key="1">
    <source>
        <dbReference type="EMBL" id="MCU6706734.1"/>
    </source>
</evidence>
<dbReference type="RefSeq" id="WP_117938533.1">
    <property type="nucleotide sequence ID" value="NZ_JAOQJZ010000015.1"/>
</dbReference>
<dbReference type="AlphaFoldDB" id="A0AAE3IJS7"/>